<comment type="caution">
    <text evidence="2">The sequence shown here is derived from an EMBL/GenBank/DDBJ whole genome shotgun (WGS) entry which is preliminary data.</text>
</comment>
<evidence type="ECO:0000256" key="1">
    <source>
        <dbReference type="SAM" id="MobiDB-lite"/>
    </source>
</evidence>
<evidence type="ECO:0000313" key="3">
    <source>
        <dbReference type="Proteomes" id="UP000664534"/>
    </source>
</evidence>
<keyword evidence="3" id="KW-1185">Reference proteome</keyword>
<accession>A0A8H3J2P3</accession>
<dbReference type="Proteomes" id="UP000664534">
    <property type="component" value="Unassembled WGS sequence"/>
</dbReference>
<dbReference type="EMBL" id="CAJPDT010000121">
    <property type="protein sequence ID" value="CAF9939615.1"/>
    <property type="molecule type" value="Genomic_DNA"/>
</dbReference>
<gene>
    <name evidence="2" type="ORF">IMSHALPRED_001570</name>
</gene>
<dbReference type="AlphaFoldDB" id="A0A8H3J2P3"/>
<name>A0A8H3J2P3_9LECA</name>
<sequence>MSSTIPENRMGWESLAQENDIDVTQLLSNCPQLPSSSKFGMRHYLPLRILLVGEHSFNKEGRKKFRGQYFPADVAKRVLATMKKDKSIQGIQRFLTMRDSIKRWNVKSYRAVRPFGNGLEKLYQIVSRGAASEDSDKDATDLKIFAPSPGAEPLSNFRLNLAAELQMTTIDATDDRPPTPQAHGFSNRPNPNRAARPGFMGATEDSFLMSTPGTDVSSVPDTERRLAQRDFERATFVLSDEQTVNMCLENLLIALSNLMEFYGRIVSDRKAFVVPNLYQACVDGLIMTADRQQIMAFIEVKRRLRSTNDSVLRQIGAQMAAFILSHDHIVNKDRYGGLLTLWHPISLSLPADLLPYNFILDNELTRASE</sequence>
<protein>
    <submittedName>
        <fullName evidence="2">Uncharacterized protein</fullName>
    </submittedName>
</protein>
<evidence type="ECO:0000313" key="2">
    <source>
        <dbReference type="EMBL" id="CAF9939615.1"/>
    </source>
</evidence>
<organism evidence="2 3">
    <name type="scientific">Imshaugia aleurites</name>
    <dbReference type="NCBI Taxonomy" id="172621"/>
    <lineage>
        <taxon>Eukaryota</taxon>
        <taxon>Fungi</taxon>
        <taxon>Dikarya</taxon>
        <taxon>Ascomycota</taxon>
        <taxon>Pezizomycotina</taxon>
        <taxon>Lecanoromycetes</taxon>
        <taxon>OSLEUM clade</taxon>
        <taxon>Lecanoromycetidae</taxon>
        <taxon>Lecanorales</taxon>
        <taxon>Lecanorineae</taxon>
        <taxon>Parmeliaceae</taxon>
        <taxon>Imshaugia</taxon>
    </lineage>
</organism>
<reference evidence="2" key="1">
    <citation type="submission" date="2021-03" db="EMBL/GenBank/DDBJ databases">
        <authorList>
            <person name="Tagirdzhanova G."/>
        </authorList>
    </citation>
    <scope>NUCLEOTIDE SEQUENCE</scope>
</reference>
<feature type="region of interest" description="Disordered" evidence="1">
    <location>
        <begin position="172"/>
        <end position="199"/>
    </location>
</feature>
<proteinExistence type="predicted"/>